<dbReference type="InterPro" id="IPR001193">
    <property type="entry name" value="MBTPS2"/>
</dbReference>
<feature type="transmembrane region" description="Helical" evidence="1">
    <location>
        <begin position="151"/>
        <end position="169"/>
    </location>
</feature>
<keyword evidence="1" id="KW-0812">Transmembrane</keyword>
<protein>
    <recommendedName>
        <fullName evidence="4">Peptide zinc metalloprotease protein</fullName>
    </recommendedName>
</protein>
<proteinExistence type="predicted"/>
<evidence type="ECO:0008006" key="4">
    <source>
        <dbReference type="Google" id="ProtNLM"/>
    </source>
</evidence>
<feature type="transmembrane region" description="Helical" evidence="1">
    <location>
        <begin position="309"/>
        <end position="332"/>
    </location>
</feature>
<gene>
    <name evidence="2" type="ORF">J3U87_05020</name>
</gene>
<dbReference type="PANTHER" id="PTHR13325:SF3">
    <property type="entry name" value="MEMBRANE-BOUND TRANSCRIPTION FACTOR SITE-2 PROTEASE"/>
    <property type="match status" value="1"/>
</dbReference>
<keyword evidence="1" id="KW-0472">Membrane</keyword>
<dbReference type="GO" id="GO:0031293">
    <property type="term" value="P:membrane protein intracellular domain proteolysis"/>
    <property type="evidence" value="ECO:0007669"/>
    <property type="project" value="TreeGrafter"/>
</dbReference>
<feature type="transmembrane region" description="Helical" evidence="1">
    <location>
        <begin position="181"/>
        <end position="199"/>
    </location>
</feature>
<dbReference type="KEGG" id="scor:J3U87_05020"/>
<dbReference type="GO" id="GO:0005737">
    <property type="term" value="C:cytoplasm"/>
    <property type="evidence" value="ECO:0007669"/>
    <property type="project" value="TreeGrafter"/>
</dbReference>
<sequence>MMEASRLEFDSDQPIDSAERKRSYLVKTPGGKYLKVTPSAYELLQLAQEHTDYGKIAGCLTTKSGEPVTAEWVEKAYNHLMEKIDRIEKKDSTIRKGFWIRQEILPASWVNLMSAPMTLAFSATAAWTSLALLVVTFFVSRSTWSTWTLDLSFANLAWGYVLLLVSLIMHEFGHASACLRYGAAPSGIGIGVYMVYPVFYSDVTSAWSLKRWQRGVVDLGGMYFQTVCGCLYLLLFSATGLQPFLIGAILIGSNLMFSLNPVFRFDGYWVISDFLGIPNLSQQKERVAKFVFDYLRGKPVEPLPWSRGLSIFMIAYSLVGYLFYALFFFVILPRHLDRILDYPTIAGDFFRKLFHPDQMPTQPEVMTFLGTSFGVFLAGFLLWRFGSAWVLKGWHALRSSKLFGAGRNRQGVPSGLSRESKK</sequence>
<evidence type="ECO:0000313" key="3">
    <source>
        <dbReference type="Proteomes" id="UP000663929"/>
    </source>
</evidence>
<feature type="transmembrane region" description="Helical" evidence="1">
    <location>
        <begin position="365"/>
        <end position="385"/>
    </location>
</feature>
<dbReference type="RefSeq" id="WP_237381933.1">
    <property type="nucleotide sequence ID" value="NZ_CP071793.1"/>
</dbReference>
<evidence type="ECO:0000256" key="1">
    <source>
        <dbReference type="SAM" id="Phobius"/>
    </source>
</evidence>
<organism evidence="2 3">
    <name type="scientific">Sulfidibacter corallicola</name>
    <dbReference type="NCBI Taxonomy" id="2818388"/>
    <lineage>
        <taxon>Bacteria</taxon>
        <taxon>Pseudomonadati</taxon>
        <taxon>Acidobacteriota</taxon>
        <taxon>Holophagae</taxon>
        <taxon>Acanthopleuribacterales</taxon>
        <taxon>Acanthopleuribacteraceae</taxon>
        <taxon>Sulfidibacter</taxon>
    </lineage>
</organism>
<dbReference type="GO" id="GO:0016020">
    <property type="term" value="C:membrane"/>
    <property type="evidence" value="ECO:0007669"/>
    <property type="project" value="InterPro"/>
</dbReference>
<keyword evidence="3" id="KW-1185">Reference proteome</keyword>
<name>A0A8A4TRW8_SULCO</name>
<dbReference type="EMBL" id="CP071793">
    <property type="protein sequence ID" value="QTD51812.1"/>
    <property type="molecule type" value="Genomic_DNA"/>
</dbReference>
<keyword evidence="1" id="KW-1133">Transmembrane helix</keyword>
<reference evidence="2" key="1">
    <citation type="submission" date="2021-03" db="EMBL/GenBank/DDBJ databases">
        <title>Acanthopleuribacteraceae sp. M133.</title>
        <authorList>
            <person name="Wang G."/>
        </authorList>
    </citation>
    <scope>NUCLEOTIDE SEQUENCE</scope>
    <source>
        <strain evidence="2">M133</strain>
    </source>
</reference>
<dbReference type="Proteomes" id="UP000663929">
    <property type="component" value="Chromosome"/>
</dbReference>
<dbReference type="GO" id="GO:0004222">
    <property type="term" value="F:metalloendopeptidase activity"/>
    <property type="evidence" value="ECO:0007669"/>
    <property type="project" value="InterPro"/>
</dbReference>
<accession>A0A8A4TRW8</accession>
<dbReference type="PANTHER" id="PTHR13325">
    <property type="entry name" value="PROTEASE M50 MEMBRANE-BOUND TRANSCRIPTION FACTOR SITE 2 PROTEASE"/>
    <property type="match status" value="1"/>
</dbReference>
<feature type="transmembrane region" description="Helical" evidence="1">
    <location>
        <begin position="119"/>
        <end position="139"/>
    </location>
</feature>
<evidence type="ECO:0000313" key="2">
    <source>
        <dbReference type="EMBL" id="QTD51812.1"/>
    </source>
</evidence>
<dbReference type="AlphaFoldDB" id="A0A8A4TRW8"/>